<name>A0A4Y9Y033_9APHY</name>
<gene>
    <name evidence="2" type="ORF">EVJ58_g8679</name>
</gene>
<feature type="region of interest" description="Disordered" evidence="1">
    <location>
        <begin position="1"/>
        <end position="44"/>
    </location>
</feature>
<evidence type="ECO:0000256" key="1">
    <source>
        <dbReference type="SAM" id="MobiDB-lite"/>
    </source>
</evidence>
<evidence type="ECO:0000313" key="3">
    <source>
        <dbReference type="Proteomes" id="UP000298390"/>
    </source>
</evidence>
<dbReference type="AlphaFoldDB" id="A0A4Y9Y033"/>
<reference evidence="2 3" key="1">
    <citation type="submission" date="2019-01" db="EMBL/GenBank/DDBJ databases">
        <title>Genome sequencing of the rare red list fungi Fomitopsis rosea.</title>
        <authorList>
            <person name="Buettner E."/>
            <person name="Kellner H."/>
        </authorList>
    </citation>
    <scope>NUCLEOTIDE SEQUENCE [LARGE SCALE GENOMIC DNA]</scope>
    <source>
        <strain evidence="2 3">DSM 105464</strain>
    </source>
</reference>
<comment type="caution">
    <text evidence="2">The sequence shown here is derived from an EMBL/GenBank/DDBJ whole genome shotgun (WGS) entry which is preliminary data.</text>
</comment>
<dbReference type="Proteomes" id="UP000298390">
    <property type="component" value="Unassembled WGS sequence"/>
</dbReference>
<sequence>MAHKIMHTSGPCTSNLNTASTSKRQSTARTGHEHKQYPLIARNNNRFTDLSSHRLHSGETNRLSPPFLKLDHHVTPRTANHG</sequence>
<accession>A0A4Y9Y033</accession>
<proteinExistence type="predicted"/>
<organism evidence="2 3">
    <name type="scientific">Rhodofomes roseus</name>
    <dbReference type="NCBI Taxonomy" id="34475"/>
    <lineage>
        <taxon>Eukaryota</taxon>
        <taxon>Fungi</taxon>
        <taxon>Dikarya</taxon>
        <taxon>Basidiomycota</taxon>
        <taxon>Agaricomycotina</taxon>
        <taxon>Agaricomycetes</taxon>
        <taxon>Polyporales</taxon>
        <taxon>Rhodofomes</taxon>
    </lineage>
</organism>
<feature type="compositionally biased region" description="Polar residues" evidence="1">
    <location>
        <begin position="10"/>
        <end position="29"/>
    </location>
</feature>
<dbReference type="EMBL" id="SEKV01000664">
    <property type="protein sequence ID" value="TFY54741.1"/>
    <property type="molecule type" value="Genomic_DNA"/>
</dbReference>
<protein>
    <submittedName>
        <fullName evidence="2">Uncharacterized protein</fullName>
    </submittedName>
</protein>
<evidence type="ECO:0000313" key="2">
    <source>
        <dbReference type="EMBL" id="TFY54741.1"/>
    </source>
</evidence>